<accession>A0A382YRP0</accession>
<evidence type="ECO:0000313" key="1">
    <source>
        <dbReference type="EMBL" id="SVD85874.1"/>
    </source>
</evidence>
<gene>
    <name evidence="1" type="ORF">METZ01_LOCUS438728</name>
</gene>
<dbReference type="AlphaFoldDB" id="A0A382YRP0"/>
<feature type="non-terminal residue" evidence="1">
    <location>
        <position position="27"/>
    </location>
</feature>
<protein>
    <submittedName>
        <fullName evidence="1">Uncharacterized protein</fullName>
    </submittedName>
</protein>
<reference evidence="1" key="1">
    <citation type="submission" date="2018-05" db="EMBL/GenBank/DDBJ databases">
        <authorList>
            <person name="Lanie J.A."/>
            <person name="Ng W.-L."/>
            <person name="Kazmierczak K.M."/>
            <person name="Andrzejewski T.M."/>
            <person name="Davidsen T.M."/>
            <person name="Wayne K.J."/>
            <person name="Tettelin H."/>
            <person name="Glass J.I."/>
            <person name="Rusch D."/>
            <person name="Podicherti R."/>
            <person name="Tsui H.-C.T."/>
            <person name="Winkler M.E."/>
        </authorList>
    </citation>
    <scope>NUCLEOTIDE SEQUENCE</scope>
</reference>
<sequence>MNSKTNLEEIKKFWNLRALEYGEIQEA</sequence>
<dbReference type="EMBL" id="UINC01177967">
    <property type="protein sequence ID" value="SVD85874.1"/>
    <property type="molecule type" value="Genomic_DNA"/>
</dbReference>
<proteinExistence type="predicted"/>
<organism evidence="1">
    <name type="scientific">marine metagenome</name>
    <dbReference type="NCBI Taxonomy" id="408172"/>
    <lineage>
        <taxon>unclassified sequences</taxon>
        <taxon>metagenomes</taxon>
        <taxon>ecological metagenomes</taxon>
    </lineage>
</organism>
<name>A0A382YRP0_9ZZZZ</name>